<feature type="domain" description="Helicase C-terminal" evidence="2">
    <location>
        <begin position="281"/>
        <end position="416"/>
    </location>
</feature>
<dbReference type="SUPFAM" id="SSF52540">
    <property type="entry name" value="P-loop containing nucleoside triphosphate hydrolases"/>
    <property type="match status" value="1"/>
</dbReference>
<dbReference type="Proteomes" id="UP000827799">
    <property type="component" value="Segment"/>
</dbReference>
<evidence type="ECO:0000259" key="1">
    <source>
        <dbReference type="PROSITE" id="PS51192"/>
    </source>
</evidence>
<dbReference type="PANTHER" id="PTHR47396">
    <property type="entry name" value="TYPE I RESTRICTION ENZYME ECOKI R PROTEIN"/>
    <property type="match status" value="1"/>
</dbReference>
<accession>A0AAE7V467</accession>
<sequence>MTKDDVQNEAVELMKEHGRVMLQWCTGLGKSKAAIDILKHLFLEYISLETRQGTPFKVLLIVAETAHKKNWKEEFTKWKVEDYIWDRMVSVDTYASLKNHRHEHYDLIILDEGHHSNSDLRLDILEDITCDNVLVLSATLPTNTILELNRIFGKFVNFKVSMQQAIDWGILPKPKIYLIPLKLDNTYPNQVIIEERGKDILKRRVQCSMKDRWNYLKDKFHYPNLRLEIQCTEQQKYDWFDAKIDYWRNLFMRNRSTAIKNKWLQYGSQRKRYLGELKKGQAAYLLAKLAGKRYVCFCSSIEQANELGGENAIHSEKKKESLAIIDKFNNKEINSLYAVGMIQEGQNLTDIEAGVIIQLDGQERAFVQKSGRAMRADEPEIYIMYYKGTRDEEYLNKALEGIDPEYITVVNNLTEF</sequence>
<dbReference type="InterPro" id="IPR014001">
    <property type="entry name" value="Helicase_ATP-bd"/>
</dbReference>
<dbReference type="Pfam" id="PF00271">
    <property type="entry name" value="Helicase_C"/>
    <property type="match status" value="1"/>
</dbReference>
<dbReference type="Gene3D" id="3.40.50.300">
    <property type="entry name" value="P-loop containing nucleotide triphosphate hydrolases"/>
    <property type="match status" value="2"/>
</dbReference>
<dbReference type="PANTHER" id="PTHR47396:SF1">
    <property type="entry name" value="ATP-DEPENDENT HELICASE IRC3-RELATED"/>
    <property type="match status" value="1"/>
</dbReference>
<organism evidence="3 4">
    <name type="scientific">uncultured phage cr18_1</name>
    <dbReference type="NCBI Taxonomy" id="2986407"/>
    <lineage>
        <taxon>Viruses</taxon>
        <taxon>Duplodnaviria</taxon>
        <taxon>Heunggongvirae</taxon>
        <taxon>Uroviricota</taxon>
        <taxon>Caudoviricetes</taxon>
        <taxon>Crassvirales</taxon>
        <taxon>Steigviridae</taxon>
        <taxon>Asinivirinae</taxon>
        <taxon>Lebriduvirus</taxon>
        <taxon>Lebriduvirus gastrointestinalis</taxon>
    </lineage>
</organism>
<dbReference type="RefSeq" id="YP_010359645.1">
    <property type="nucleotide sequence ID" value="NC_062775.1"/>
</dbReference>
<dbReference type="InterPro" id="IPR027417">
    <property type="entry name" value="P-loop_NTPase"/>
</dbReference>
<gene>
    <name evidence="3" type="primary">gp_22738</name>
</gene>
<feature type="domain" description="Helicase ATP-binding" evidence="1">
    <location>
        <begin position="11"/>
        <end position="158"/>
    </location>
</feature>
<evidence type="ECO:0000313" key="4">
    <source>
        <dbReference type="Proteomes" id="UP000827799"/>
    </source>
</evidence>
<dbReference type="PROSITE" id="PS51194">
    <property type="entry name" value="HELICASE_CTER"/>
    <property type="match status" value="1"/>
</dbReference>
<dbReference type="GO" id="GO:0003677">
    <property type="term" value="F:DNA binding"/>
    <property type="evidence" value="ECO:0007669"/>
    <property type="project" value="InterPro"/>
</dbReference>
<reference evidence="3 4" key="1">
    <citation type="submission" date="2021-04" db="EMBL/GenBank/DDBJ databases">
        <authorList>
            <person name="Shkoporov A.N."/>
            <person name="Stockdale S.R."/>
            <person name="Guerin E."/>
            <person name="Ross R.P."/>
            <person name="Hill C."/>
        </authorList>
    </citation>
    <scope>NUCLEOTIDE SEQUENCE [LARGE SCALE GENOMIC DNA]</scope>
    <source>
        <strain evidence="4">cr18_1</strain>
    </source>
</reference>
<dbReference type="EMBL" id="MZ130485">
    <property type="protein sequence ID" value="QWM90073.1"/>
    <property type="molecule type" value="Genomic_DNA"/>
</dbReference>
<name>A0AAE7V467_9CAUD</name>
<dbReference type="GO" id="GO:0005524">
    <property type="term" value="F:ATP binding"/>
    <property type="evidence" value="ECO:0007669"/>
    <property type="project" value="InterPro"/>
</dbReference>
<dbReference type="PROSITE" id="PS51192">
    <property type="entry name" value="HELICASE_ATP_BIND_1"/>
    <property type="match status" value="1"/>
</dbReference>
<dbReference type="KEGG" id="vg:75691979"/>
<dbReference type="GO" id="GO:0016787">
    <property type="term" value="F:hydrolase activity"/>
    <property type="evidence" value="ECO:0007669"/>
    <property type="project" value="InterPro"/>
</dbReference>
<keyword evidence="4" id="KW-1185">Reference proteome</keyword>
<protein>
    <submittedName>
        <fullName evidence="3">HKD family nuclease</fullName>
    </submittedName>
</protein>
<dbReference type="Pfam" id="PF04851">
    <property type="entry name" value="ResIII"/>
    <property type="match status" value="1"/>
</dbReference>
<dbReference type="InterPro" id="IPR050742">
    <property type="entry name" value="Helicase_Restrict-Modif_Enz"/>
</dbReference>
<dbReference type="GeneID" id="75691979"/>
<dbReference type="InterPro" id="IPR006935">
    <property type="entry name" value="Helicase/UvrB_N"/>
</dbReference>
<evidence type="ECO:0000313" key="3">
    <source>
        <dbReference type="EMBL" id="QWM90073.1"/>
    </source>
</evidence>
<proteinExistence type="predicted"/>
<dbReference type="SMART" id="SM00487">
    <property type="entry name" value="DEXDc"/>
    <property type="match status" value="1"/>
</dbReference>
<dbReference type="InterPro" id="IPR001650">
    <property type="entry name" value="Helicase_C-like"/>
</dbReference>
<evidence type="ECO:0000259" key="2">
    <source>
        <dbReference type="PROSITE" id="PS51194"/>
    </source>
</evidence>